<protein>
    <submittedName>
        <fullName evidence="2">Uncharacterized protein</fullName>
    </submittedName>
</protein>
<evidence type="ECO:0000313" key="3">
    <source>
        <dbReference type="Proteomes" id="UP000758603"/>
    </source>
</evidence>
<dbReference type="GeneID" id="70135187"/>
<evidence type="ECO:0000256" key="1">
    <source>
        <dbReference type="SAM" id="MobiDB-lite"/>
    </source>
</evidence>
<evidence type="ECO:0000313" key="2">
    <source>
        <dbReference type="EMBL" id="KAH6659902.1"/>
    </source>
</evidence>
<name>A0A9P8UX89_9PEZI</name>
<sequence>MSCDVNTASPFAAVKKMATPTRRAVDYLKGTWRRLSKTPKITTRPLQISSPLPFRGRSGVCMDRTQLNDVASDDDLTIVPSNFSDYTSTTSSEHSPAIQDSDWRHFIDTPMQSSPSAFLGGWSEAWCPSSQRGRTRSNSVLTTPFTIIESVHSVGEKYINDKMEVDSIAYATPPASGTIDHSKKDSFLRYRELPDESTVGSRMSVITPTPAIRPTARSPHRRFSESVIDNATVADLDKLMENAHVEADASDRRPRANSADTSDKWSFISVRGESTTNDLFQYGTADLPVSKRRKVSRQEAPNRVSIPIVRGESEVQRSKTVRTHPRYSGAQSFDPRRRVLDTPHGPAVFIRPSHLMES</sequence>
<proteinExistence type="predicted"/>
<dbReference type="OrthoDB" id="4777805at2759"/>
<dbReference type="RefSeq" id="XP_045964033.1">
    <property type="nucleotide sequence ID" value="XM_046106296.1"/>
</dbReference>
<dbReference type="Proteomes" id="UP000758603">
    <property type="component" value="Unassembled WGS sequence"/>
</dbReference>
<reference evidence="2" key="1">
    <citation type="journal article" date="2021" name="Nat. Commun.">
        <title>Genetic determinants of endophytism in the Arabidopsis root mycobiome.</title>
        <authorList>
            <person name="Mesny F."/>
            <person name="Miyauchi S."/>
            <person name="Thiergart T."/>
            <person name="Pickel B."/>
            <person name="Atanasova L."/>
            <person name="Karlsson M."/>
            <person name="Huettel B."/>
            <person name="Barry K.W."/>
            <person name="Haridas S."/>
            <person name="Chen C."/>
            <person name="Bauer D."/>
            <person name="Andreopoulos W."/>
            <person name="Pangilinan J."/>
            <person name="LaButti K."/>
            <person name="Riley R."/>
            <person name="Lipzen A."/>
            <person name="Clum A."/>
            <person name="Drula E."/>
            <person name="Henrissat B."/>
            <person name="Kohler A."/>
            <person name="Grigoriev I.V."/>
            <person name="Martin F.M."/>
            <person name="Hacquard S."/>
        </authorList>
    </citation>
    <scope>NUCLEOTIDE SEQUENCE</scope>
    <source>
        <strain evidence="2">MPI-SDFR-AT-0073</strain>
    </source>
</reference>
<comment type="caution">
    <text evidence="2">The sequence shown here is derived from an EMBL/GenBank/DDBJ whole genome shotgun (WGS) entry which is preliminary data.</text>
</comment>
<feature type="region of interest" description="Disordered" evidence="1">
    <location>
        <begin position="315"/>
        <end position="340"/>
    </location>
</feature>
<organism evidence="2 3">
    <name type="scientific">Truncatella angustata</name>
    <dbReference type="NCBI Taxonomy" id="152316"/>
    <lineage>
        <taxon>Eukaryota</taxon>
        <taxon>Fungi</taxon>
        <taxon>Dikarya</taxon>
        <taxon>Ascomycota</taxon>
        <taxon>Pezizomycotina</taxon>
        <taxon>Sordariomycetes</taxon>
        <taxon>Xylariomycetidae</taxon>
        <taxon>Amphisphaeriales</taxon>
        <taxon>Sporocadaceae</taxon>
        <taxon>Truncatella</taxon>
    </lineage>
</organism>
<dbReference type="AlphaFoldDB" id="A0A9P8UX89"/>
<accession>A0A9P8UX89</accession>
<keyword evidence="3" id="KW-1185">Reference proteome</keyword>
<gene>
    <name evidence="2" type="ORF">BKA67DRAFT_653109</name>
</gene>
<dbReference type="EMBL" id="JAGPXC010000001">
    <property type="protein sequence ID" value="KAH6659902.1"/>
    <property type="molecule type" value="Genomic_DNA"/>
</dbReference>